<dbReference type="EMBL" id="SMLW01000548">
    <property type="protein sequence ID" value="MTI25885.1"/>
    <property type="molecule type" value="Genomic_DNA"/>
</dbReference>
<comment type="caution">
    <text evidence="1">The sequence shown here is derived from an EMBL/GenBank/DDBJ whole genome shotgun (WGS) entry which is preliminary data.</text>
</comment>
<name>A0ABW9RPR1_9BACT</name>
<dbReference type="InterPro" id="IPR012349">
    <property type="entry name" value="Split_barrel_FMN-bd"/>
</dbReference>
<accession>A0ABW9RPR1</accession>
<organism evidence="1 2">
    <name type="scientific">Fulvivirga kasyanovii</name>
    <dbReference type="NCBI Taxonomy" id="396812"/>
    <lineage>
        <taxon>Bacteria</taxon>
        <taxon>Pseudomonadati</taxon>
        <taxon>Bacteroidota</taxon>
        <taxon>Cytophagia</taxon>
        <taxon>Cytophagales</taxon>
        <taxon>Fulvivirgaceae</taxon>
        <taxon>Fulvivirga</taxon>
    </lineage>
</organism>
<protein>
    <submittedName>
        <fullName evidence="1">Pyridoxamine 5'-phosphate oxidase family protein</fullName>
    </submittedName>
</protein>
<evidence type="ECO:0000313" key="2">
    <source>
        <dbReference type="Proteomes" id="UP000798808"/>
    </source>
</evidence>
<keyword evidence="2" id="KW-1185">Reference proteome</keyword>
<dbReference type="PANTHER" id="PTHR34071:SF2">
    <property type="entry name" value="FLAVIN-NUCLEOTIDE-BINDING PROTEIN"/>
    <property type="match status" value="1"/>
</dbReference>
<dbReference type="PANTHER" id="PTHR34071">
    <property type="entry name" value="5-NITROIMIDAZOLE ANTIBIOTICS RESISTANCE PROTEIN, NIMA-FAMILY-RELATED PROTEIN-RELATED"/>
    <property type="match status" value="1"/>
</dbReference>
<sequence length="242" mass="27403">MEQFEVTTRNKVKRVPERGHYDKSTVYEILDAGFLCHISFVVDGRPMIIPTFYGREGNQLYIHGATTSRMIKNLEEGVPMTLAVSHVDGLVLARSAFHHSMNYRSVVVFGTARVVADEDKDHALYVMSEHLIEGRWQEVRPPNAKELKATTVLAIEMEQASAKIRTGPPKDDKEDYDTDIWAGVVPLGMGIGSPERDELLKPHISMPESVRKYIAEKDQGFRLVDHLRNDNGHSLSNAIWYK</sequence>
<dbReference type="InterPro" id="IPR024747">
    <property type="entry name" value="Pyridox_Oxase-rel"/>
</dbReference>
<reference evidence="1 2" key="1">
    <citation type="submission" date="2019-02" db="EMBL/GenBank/DDBJ databases">
        <authorList>
            <person name="Goldberg S.R."/>
            <person name="Haltli B.A."/>
            <person name="Correa H."/>
            <person name="Russell K.G."/>
        </authorList>
    </citation>
    <scope>NUCLEOTIDE SEQUENCE [LARGE SCALE GENOMIC DNA]</scope>
    <source>
        <strain evidence="1 2">JCM 16186</strain>
    </source>
</reference>
<dbReference type="SUPFAM" id="SSF50475">
    <property type="entry name" value="FMN-binding split barrel"/>
    <property type="match status" value="1"/>
</dbReference>
<dbReference type="RefSeq" id="WP_155172493.1">
    <property type="nucleotide sequence ID" value="NZ_BAAAFL010000043.1"/>
</dbReference>
<gene>
    <name evidence="1" type="ORF">E1163_13095</name>
</gene>
<dbReference type="Proteomes" id="UP000798808">
    <property type="component" value="Unassembled WGS sequence"/>
</dbReference>
<proteinExistence type="predicted"/>
<dbReference type="Gene3D" id="2.30.110.10">
    <property type="entry name" value="Electron Transport, Fmn-binding Protein, Chain A"/>
    <property type="match status" value="1"/>
</dbReference>
<dbReference type="Pfam" id="PF12900">
    <property type="entry name" value="Pyridox_ox_2"/>
    <property type="match status" value="1"/>
</dbReference>
<evidence type="ECO:0000313" key="1">
    <source>
        <dbReference type="EMBL" id="MTI25885.1"/>
    </source>
</evidence>